<gene>
    <name evidence="2" type="ORF">BO99DRAFT_460467</name>
</gene>
<evidence type="ECO:0000259" key="1">
    <source>
        <dbReference type="Pfam" id="PF01636"/>
    </source>
</evidence>
<dbReference type="CDD" id="cd05120">
    <property type="entry name" value="APH_ChoK_like"/>
    <property type="match status" value="1"/>
</dbReference>
<accession>A0A2V5H3V4</accession>
<keyword evidence="3" id="KW-1185">Reference proteome</keyword>
<dbReference type="OMA" id="WEYAQIM"/>
<dbReference type="Proteomes" id="UP000249829">
    <property type="component" value="Unassembled WGS sequence"/>
</dbReference>
<evidence type="ECO:0000313" key="2">
    <source>
        <dbReference type="EMBL" id="PYI18698.1"/>
    </source>
</evidence>
<organism evidence="2 3">
    <name type="scientific">Aspergillus violaceofuscus (strain CBS 115571)</name>
    <dbReference type="NCBI Taxonomy" id="1450538"/>
    <lineage>
        <taxon>Eukaryota</taxon>
        <taxon>Fungi</taxon>
        <taxon>Dikarya</taxon>
        <taxon>Ascomycota</taxon>
        <taxon>Pezizomycotina</taxon>
        <taxon>Eurotiomycetes</taxon>
        <taxon>Eurotiomycetidae</taxon>
        <taxon>Eurotiales</taxon>
        <taxon>Aspergillaceae</taxon>
        <taxon>Aspergillus</taxon>
    </lineage>
</organism>
<dbReference type="InterPro" id="IPR011009">
    <property type="entry name" value="Kinase-like_dom_sf"/>
</dbReference>
<name>A0A2V5H3V4_ASPV1</name>
<dbReference type="STRING" id="1450538.A0A2V5H3V4"/>
<feature type="domain" description="Aminoglycoside phosphotransferase" evidence="1">
    <location>
        <begin position="67"/>
        <end position="260"/>
    </location>
</feature>
<sequence>MQNIQVGQHYKRTGRTISPCSTPSVADILALRPDQEIFTVLSKVLWGNTVLLHDLSYVSKAGFNVGPAEVEAMRLVSQHTSVPVPHVIHTACSAGYGNIEMTIVPGTSLDGRWDTLDARGKESVCRQTWQLIAEIQAIPRPPELEDIVRCGVDGSVPRDTFFEDLQDPPRALRSDAELRARICERYRHFGGYQYATADDLLGMLPRSERTVFTHADIAPRNIMVDANNRITGILDWEHAGWYPEYWEYAQILRSAAWGDWSEWMDRTAPRRWDLRGIEAARLVLALASSDEEPEPEW</sequence>
<reference evidence="2 3" key="1">
    <citation type="submission" date="2018-02" db="EMBL/GenBank/DDBJ databases">
        <title>The genomes of Aspergillus section Nigri reveals drivers in fungal speciation.</title>
        <authorList>
            <consortium name="DOE Joint Genome Institute"/>
            <person name="Vesth T.C."/>
            <person name="Nybo J."/>
            <person name="Theobald S."/>
            <person name="Brandl J."/>
            <person name="Frisvad J.C."/>
            <person name="Nielsen K.F."/>
            <person name="Lyhne E.K."/>
            <person name="Kogle M.E."/>
            <person name="Kuo A."/>
            <person name="Riley R."/>
            <person name="Clum A."/>
            <person name="Nolan M."/>
            <person name="Lipzen A."/>
            <person name="Salamov A."/>
            <person name="Henrissat B."/>
            <person name="Wiebenga A."/>
            <person name="De vries R.P."/>
            <person name="Grigoriev I.V."/>
            <person name="Mortensen U.H."/>
            <person name="Andersen M.R."/>
            <person name="Baker S.E."/>
        </authorList>
    </citation>
    <scope>NUCLEOTIDE SEQUENCE [LARGE SCALE GENOMIC DNA]</scope>
    <source>
        <strain evidence="2 3">CBS 115571</strain>
    </source>
</reference>
<keyword evidence="2" id="KW-0418">Kinase</keyword>
<dbReference type="InterPro" id="IPR051678">
    <property type="entry name" value="AGP_Transferase"/>
</dbReference>
<proteinExistence type="predicted"/>
<dbReference type="Gene3D" id="3.90.1200.10">
    <property type="match status" value="1"/>
</dbReference>
<dbReference type="PANTHER" id="PTHR21310">
    <property type="entry name" value="AMINOGLYCOSIDE PHOSPHOTRANSFERASE-RELATED-RELATED"/>
    <property type="match status" value="1"/>
</dbReference>
<dbReference type="GO" id="GO:0016301">
    <property type="term" value="F:kinase activity"/>
    <property type="evidence" value="ECO:0007669"/>
    <property type="project" value="UniProtKB-KW"/>
</dbReference>
<dbReference type="InterPro" id="IPR002575">
    <property type="entry name" value="Aminoglycoside_PTrfase"/>
</dbReference>
<dbReference type="PANTHER" id="PTHR21310:SF58">
    <property type="entry name" value="AMINOGLYCOSIDE PHOSPHOTRANSFERASE DOMAIN-CONTAINING PROTEIN"/>
    <property type="match status" value="1"/>
</dbReference>
<protein>
    <submittedName>
        <fullName evidence="2">Kinase-like protein</fullName>
    </submittedName>
</protein>
<dbReference type="Pfam" id="PF01636">
    <property type="entry name" value="APH"/>
    <property type="match status" value="1"/>
</dbReference>
<dbReference type="AlphaFoldDB" id="A0A2V5H3V4"/>
<dbReference type="SUPFAM" id="SSF56112">
    <property type="entry name" value="Protein kinase-like (PK-like)"/>
    <property type="match status" value="1"/>
</dbReference>
<dbReference type="EMBL" id="KZ825141">
    <property type="protein sequence ID" value="PYI18698.1"/>
    <property type="molecule type" value="Genomic_DNA"/>
</dbReference>
<evidence type="ECO:0000313" key="3">
    <source>
        <dbReference type="Proteomes" id="UP000249829"/>
    </source>
</evidence>
<keyword evidence="2" id="KW-0808">Transferase</keyword>